<dbReference type="SMART" id="SM00318">
    <property type="entry name" value="SNc"/>
    <property type="match status" value="1"/>
</dbReference>
<dbReference type="EMBL" id="BAABBM010000001">
    <property type="protein sequence ID" value="GAA3896309.1"/>
    <property type="molecule type" value="Genomic_DNA"/>
</dbReference>
<evidence type="ECO:0000313" key="4">
    <source>
        <dbReference type="Proteomes" id="UP001500827"/>
    </source>
</evidence>
<dbReference type="InterPro" id="IPR016071">
    <property type="entry name" value="Staphylococal_nuclease_OB-fold"/>
</dbReference>
<feature type="transmembrane region" description="Helical" evidence="1">
    <location>
        <begin position="34"/>
        <end position="55"/>
    </location>
</feature>
<keyword evidence="4" id="KW-1185">Reference proteome</keyword>
<organism evidence="3 4">
    <name type="scientific">Sphingomonas limnosediminicola</name>
    <dbReference type="NCBI Taxonomy" id="940133"/>
    <lineage>
        <taxon>Bacteria</taxon>
        <taxon>Pseudomonadati</taxon>
        <taxon>Pseudomonadota</taxon>
        <taxon>Alphaproteobacteria</taxon>
        <taxon>Sphingomonadales</taxon>
        <taxon>Sphingomonadaceae</taxon>
        <taxon>Sphingomonas</taxon>
    </lineage>
</organism>
<reference evidence="4" key="1">
    <citation type="journal article" date="2019" name="Int. J. Syst. Evol. Microbiol.">
        <title>The Global Catalogue of Microorganisms (GCM) 10K type strain sequencing project: providing services to taxonomists for standard genome sequencing and annotation.</title>
        <authorList>
            <consortium name="The Broad Institute Genomics Platform"/>
            <consortium name="The Broad Institute Genome Sequencing Center for Infectious Disease"/>
            <person name="Wu L."/>
            <person name="Ma J."/>
        </authorList>
    </citation>
    <scope>NUCLEOTIDE SEQUENCE [LARGE SCALE GENOMIC DNA]</scope>
    <source>
        <strain evidence="4">JCM 17543</strain>
    </source>
</reference>
<dbReference type="SUPFAM" id="SSF50199">
    <property type="entry name" value="Staphylococcal nuclease"/>
    <property type="match status" value="1"/>
</dbReference>
<keyword evidence="1" id="KW-0812">Transmembrane</keyword>
<gene>
    <name evidence="3" type="ORF">GCM10022276_14130</name>
</gene>
<proteinExistence type="predicted"/>
<dbReference type="PROSITE" id="PS50830">
    <property type="entry name" value="TNASE_3"/>
    <property type="match status" value="1"/>
</dbReference>
<sequence>MRKRWRNKGRVIQSVRQRPWTQAERYAPIRPKRVSFATSILLGAVFVGLTGGLVWTNWPQKSATSPAPAIEWNVVASVPTRTPDAEDLVWEQRAATADSSVIPASAASFQQAAFGFCHTGGGTNCVVDGDTIWIGGQKVRVADIDAPETHDYRCPEEKALGDRATQRLIQLVNSGPVTLQPIDRVEDVYGRKLRLVMVNGTSVGETLVSEGLARYYEGGRKPWC</sequence>
<dbReference type="InterPro" id="IPR035437">
    <property type="entry name" value="SNase_OB-fold_sf"/>
</dbReference>
<dbReference type="Proteomes" id="UP001500827">
    <property type="component" value="Unassembled WGS sequence"/>
</dbReference>
<evidence type="ECO:0000313" key="3">
    <source>
        <dbReference type="EMBL" id="GAA3896309.1"/>
    </source>
</evidence>
<keyword evidence="1" id="KW-1133">Transmembrane helix</keyword>
<name>A0ABP7LB22_9SPHN</name>
<accession>A0ABP7LB22</accession>
<protein>
    <recommendedName>
        <fullName evidence="2">TNase-like domain-containing protein</fullName>
    </recommendedName>
</protein>
<dbReference type="Pfam" id="PF00565">
    <property type="entry name" value="SNase"/>
    <property type="match status" value="1"/>
</dbReference>
<dbReference type="Gene3D" id="2.40.50.90">
    <property type="match status" value="1"/>
</dbReference>
<evidence type="ECO:0000259" key="2">
    <source>
        <dbReference type="PROSITE" id="PS50830"/>
    </source>
</evidence>
<feature type="domain" description="TNase-like" evidence="2">
    <location>
        <begin position="126"/>
        <end position="224"/>
    </location>
</feature>
<comment type="caution">
    <text evidence="3">The sequence shown here is derived from an EMBL/GenBank/DDBJ whole genome shotgun (WGS) entry which is preliminary data.</text>
</comment>
<keyword evidence="1" id="KW-0472">Membrane</keyword>
<evidence type="ECO:0000256" key="1">
    <source>
        <dbReference type="SAM" id="Phobius"/>
    </source>
</evidence>